<evidence type="ECO:0000256" key="2">
    <source>
        <dbReference type="ARBA" id="ARBA00008929"/>
    </source>
</evidence>
<feature type="transmembrane region" description="Helical" evidence="7">
    <location>
        <begin position="149"/>
        <end position="175"/>
    </location>
</feature>
<feature type="transmembrane region" description="Helical" evidence="7">
    <location>
        <begin position="263"/>
        <end position="284"/>
    </location>
</feature>
<keyword evidence="5 7" id="KW-1133">Transmembrane helix</keyword>
<gene>
    <name evidence="8" type="ORF">DKW60_19330</name>
</gene>
<evidence type="ECO:0000313" key="9">
    <source>
        <dbReference type="Proteomes" id="UP000245539"/>
    </source>
</evidence>
<feature type="transmembrane region" description="Helical" evidence="7">
    <location>
        <begin position="83"/>
        <end position="103"/>
    </location>
</feature>
<name>A0A317C8Z9_9GAMM</name>
<organism evidence="8 9">
    <name type="scientific">Leucothrix pacifica</name>
    <dbReference type="NCBI Taxonomy" id="1247513"/>
    <lineage>
        <taxon>Bacteria</taxon>
        <taxon>Pseudomonadati</taxon>
        <taxon>Pseudomonadota</taxon>
        <taxon>Gammaproteobacteria</taxon>
        <taxon>Thiotrichales</taxon>
        <taxon>Thiotrichaceae</taxon>
        <taxon>Leucothrix</taxon>
    </lineage>
</organism>
<dbReference type="PANTHER" id="PTHR34856">
    <property type="entry name" value="PROTEIN NRFD"/>
    <property type="match status" value="1"/>
</dbReference>
<keyword evidence="4 7" id="KW-0812">Transmembrane</keyword>
<feature type="transmembrane region" description="Helical" evidence="7">
    <location>
        <begin position="195"/>
        <end position="215"/>
    </location>
</feature>
<evidence type="ECO:0000256" key="1">
    <source>
        <dbReference type="ARBA" id="ARBA00004651"/>
    </source>
</evidence>
<evidence type="ECO:0000256" key="4">
    <source>
        <dbReference type="ARBA" id="ARBA00022692"/>
    </source>
</evidence>
<accession>A0A317C8Z9</accession>
<comment type="subcellular location">
    <subcellularLocation>
        <location evidence="1">Cell membrane</location>
        <topology evidence="1">Multi-pass membrane protein</topology>
    </subcellularLocation>
</comment>
<feature type="transmembrane region" description="Helical" evidence="7">
    <location>
        <begin position="45"/>
        <end position="63"/>
    </location>
</feature>
<evidence type="ECO:0000313" key="8">
    <source>
        <dbReference type="EMBL" id="PWQ92810.1"/>
    </source>
</evidence>
<evidence type="ECO:0000256" key="5">
    <source>
        <dbReference type="ARBA" id="ARBA00022989"/>
    </source>
</evidence>
<reference evidence="8 9" key="1">
    <citation type="submission" date="2018-05" db="EMBL/GenBank/DDBJ databases">
        <title>Leucothrix arctica sp. nov., isolated from Arctic seawater.</title>
        <authorList>
            <person name="Choi A."/>
            <person name="Baek K."/>
        </authorList>
    </citation>
    <scope>NUCLEOTIDE SEQUENCE [LARGE SCALE GENOMIC DNA]</scope>
    <source>
        <strain evidence="8 9">JCM 18388</strain>
    </source>
</reference>
<protein>
    <submittedName>
        <fullName evidence="8">Molybdopterin oxidoreductase</fullName>
    </submittedName>
</protein>
<sequence length="355" mass="38733">MNNQVVWGMPHVFAIFLIVAASGAANIGSLGTVFNKKIYQPLGRLSLIVAVSLLLGGLAVLVLDLGHADRLIIAMTYYNFKSIFAWNILLYNGFLVIMGIYLWSMMDRRKMAKAAYKPAGYVGFVWRFILTTGTGSIFGFLVARQYYDAAILAPLFIAASYVFGTAVFTLVLIALYKLTNRELGNEIQNRLRYTLAIFIALVLFFEIVRHVSNLYATEHHGVEAYILTGGDKITWLFWLGQVILGSLLPLLLIWLPSLKNNQLALLSAAGLAIFGGISQLYVIIVGGQLYPLVLFPNAEVESSYYDGSSTSYSASLPEFALGLGGVALSLALVVVAVKALRLLPETLADAAVADE</sequence>
<dbReference type="Proteomes" id="UP000245539">
    <property type="component" value="Unassembled WGS sequence"/>
</dbReference>
<evidence type="ECO:0000256" key="6">
    <source>
        <dbReference type="ARBA" id="ARBA00023136"/>
    </source>
</evidence>
<feature type="transmembrane region" description="Helical" evidence="7">
    <location>
        <begin position="12"/>
        <end position="33"/>
    </location>
</feature>
<dbReference type="PANTHER" id="PTHR34856:SF2">
    <property type="entry name" value="PROTEIN NRFD"/>
    <property type="match status" value="1"/>
</dbReference>
<dbReference type="Pfam" id="PF03916">
    <property type="entry name" value="NrfD"/>
    <property type="match status" value="1"/>
</dbReference>
<comment type="caution">
    <text evidence="8">The sequence shown here is derived from an EMBL/GenBank/DDBJ whole genome shotgun (WGS) entry which is preliminary data.</text>
</comment>
<keyword evidence="3" id="KW-1003">Cell membrane</keyword>
<dbReference type="EMBL" id="QGKM01000076">
    <property type="protein sequence ID" value="PWQ92810.1"/>
    <property type="molecule type" value="Genomic_DNA"/>
</dbReference>
<dbReference type="InterPro" id="IPR005614">
    <property type="entry name" value="NrfD-like"/>
</dbReference>
<keyword evidence="9" id="KW-1185">Reference proteome</keyword>
<proteinExistence type="inferred from homology"/>
<keyword evidence="6 7" id="KW-0472">Membrane</keyword>
<comment type="similarity">
    <text evidence="2">Belongs to the NrfD family.</text>
</comment>
<feature type="transmembrane region" description="Helical" evidence="7">
    <location>
        <begin position="319"/>
        <end position="337"/>
    </location>
</feature>
<dbReference type="GO" id="GO:0005886">
    <property type="term" value="C:plasma membrane"/>
    <property type="evidence" value="ECO:0007669"/>
    <property type="project" value="UniProtKB-SubCell"/>
</dbReference>
<dbReference type="InterPro" id="IPR052049">
    <property type="entry name" value="Electron_transfer_protein"/>
</dbReference>
<dbReference type="AlphaFoldDB" id="A0A317C8Z9"/>
<evidence type="ECO:0000256" key="7">
    <source>
        <dbReference type="SAM" id="Phobius"/>
    </source>
</evidence>
<feature type="transmembrane region" description="Helical" evidence="7">
    <location>
        <begin position="235"/>
        <end position="256"/>
    </location>
</feature>
<feature type="transmembrane region" description="Helical" evidence="7">
    <location>
        <begin position="124"/>
        <end position="143"/>
    </location>
</feature>
<dbReference type="OrthoDB" id="9765987at2"/>
<evidence type="ECO:0000256" key="3">
    <source>
        <dbReference type="ARBA" id="ARBA00022475"/>
    </source>
</evidence>